<dbReference type="InterPro" id="IPR039426">
    <property type="entry name" value="TonB-dep_rcpt-like"/>
</dbReference>
<dbReference type="InterPro" id="IPR036942">
    <property type="entry name" value="Beta-barrel_TonB_sf"/>
</dbReference>
<gene>
    <name evidence="14" type="ORF">CLV58_11310</name>
</gene>
<dbReference type="AlphaFoldDB" id="A0A2T0SR40"/>
<evidence type="ECO:0000256" key="10">
    <source>
        <dbReference type="PROSITE-ProRule" id="PRU01360"/>
    </source>
</evidence>
<dbReference type="GO" id="GO:0044718">
    <property type="term" value="P:siderophore transmembrane transport"/>
    <property type="evidence" value="ECO:0007669"/>
    <property type="project" value="TreeGrafter"/>
</dbReference>
<dbReference type="PANTHER" id="PTHR30069">
    <property type="entry name" value="TONB-DEPENDENT OUTER MEMBRANE RECEPTOR"/>
    <property type="match status" value="1"/>
</dbReference>
<dbReference type="EMBL" id="PVTE01000013">
    <property type="protein sequence ID" value="PRY35882.1"/>
    <property type="molecule type" value="Genomic_DNA"/>
</dbReference>
<dbReference type="Pfam" id="PF00593">
    <property type="entry name" value="TonB_dep_Rec_b-barrel"/>
    <property type="match status" value="1"/>
</dbReference>
<keyword evidence="15" id="KW-1185">Reference proteome</keyword>
<evidence type="ECO:0000256" key="9">
    <source>
        <dbReference type="ARBA" id="ARBA00023237"/>
    </source>
</evidence>
<keyword evidence="2 10" id="KW-0813">Transport</keyword>
<evidence type="ECO:0000256" key="4">
    <source>
        <dbReference type="ARBA" id="ARBA00022692"/>
    </source>
</evidence>
<dbReference type="SUPFAM" id="SSF56935">
    <property type="entry name" value="Porins"/>
    <property type="match status" value="1"/>
</dbReference>
<dbReference type="GO" id="GO:0015344">
    <property type="term" value="F:siderophore uptake transmembrane transporter activity"/>
    <property type="evidence" value="ECO:0007669"/>
    <property type="project" value="TreeGrafter"/>
</dbReference>
<protein>
    <submittedName>
        <fullName evidence="14">Vitamin B12 transporter</fullName>
    </submittedName>
</protein>
<reference evidence="14 15" key="1">
    <citation type="submission" date="2018-03" db="EMBL/GenBank/DDBJ databases">
        <title>Genomic Encyclopedia of Archaeal and Bacterial Type Strains, Phase II (KMG-II): from individual species to whole genera.</title>
        <authorList>
            <person name="Goeker M."/>
        </authorList>
    </citation>
    <scope>NUCLEOTIDE SEQUENCE [LARGE SCALE GENOMIC DNA]</scope>
    <source>
        <strain evidence="14 15">DSM 28354</strain>
    </source>
</reference>
<keyword evidence="6 11" id="KW-0798">TonB box</keyword>
<name>A0A2T0SR40_9BACT</name>
<evidence type="ECO:0000313" key="15">
    <source>
        <dbReference type="Proteomes" id="UP000238375"/>
    </source>
</evidence>
<dbReference type="InterPro" id="IPR000531">
    <property type="entry name" value="Beta-barrel_TonB"/>
</dbReference>
<evidence type="ECO:0000256" key="7">
    <source>
        <dbReference type="ARBA" id="ARBA00023136"/>
    </source>
</evidence>
<evidence type="ECO:0000256" key="11">
    <source>
        <dbReference type="RuleBase" id="RU003357"/>
    </source>
</evidence>
<evidence type="ECO:0000256" key="5">
    <source>
        <dbReference type="ARBA" id="ARBA00022729"/>
    </source>
</evidence>
<keyword evidence="7 10" id="KW-0472">Membrane</keyword>
<comment type="caution">
    <text evidence="14">The sequence shown here is derived from an EMBL/GenBank/DDBJ whole genome shotgun (WGS) entry which is preliminary data.</text>
</comment>
<organism evidence="14 15">
    <name type="scientific">Spirosoma oryzae</name>
    <dbReference type="NCBI Taxonomy" id="1469603"/>
    <lineage>
        <taxon>Bacteria</taxon>
        <taxon>Pseudomonadati</taxon>
        <taxon>Bacteroidota</taxon>
        <taxon>Cytophagia</taxon>
        <taxon>Cytophagales</taxon>
        <taxon>Cytophagaceae</taxon>
        <taxon>Spirosoma</taxon>
    </lineage>
</organism>
<dbReference type="GO" id="GO:0009279">
    <property type="term" value="C:cell outer membrane"/>
    <property type="evidence" value="ECO:0007669"/>
    <property type="project" value="UniProtKB-SubCell"/>
</dbReference>
<evidence type="ECO:0000256" key="8">
    <source>
        <dbReference type="ARBA" id="ARBA00023170"/>
    </source>
</evidence>
<keyword evidence="4 10" id="KW-0812">Transmembrane</keyword>
<evidence type="ECO:0000256" key="2">
    <source>
        <dbReference type="ARBA" id="ARBA00022448"/>
    </source>
</evidence>
<dbReference type="Proteomes" id="UP000238375">
    <property type="component" value="Unassembled WGS sequence"/>
</dbReference>
<accession>A0A2T0SR40</accession>
<keyword evidence="3 10" id="KW-1134">Transmembrane beta strand</keyword>
<dbReference type="InterPro" id="IPR012910">
    <property type="entry name" value="Plug_dom"/>
</dbReference>
<sequence length="708" mass="77751">MAVSAYGQTPDSLRNRDLTEVVVTATRSDSRRELVPQQIDVLTRHDIAQTQAFDVTDLVKKLAAVNVIQYPSLSSGVGIRGFRPQFSGLNQRTLLLIDGRPAGATNLSTIGLNNVERVEVLKGPASALYGSQAMGGVINVITRRSRGPIRGNAFAEYGSFQTYQAGGNVGGNLTKRLDFDASLSYFKRAQDYKLGSGNLFRDWLGGDQAVKNYTNKPAETVDDRKDDGLTRPNTKLTYYSGALRLGYQLGANWRVDMRGEKFSAKDVESPGDITYGTTQSSLKDADRQAAEVALSGQLGAHKPVLRVFASGENSFFKTTNVSGKPVTPYQSSTTENRWQGIQLKDNWQIGRHSLTIGYDYLDASTSSRAWTDATTERAPTSPNYAIRSSAVYAQGQLRFGNDRLILQPGVRYDNITFDVRETPLLTTYKGGKSTTPFVSPSLGAVVRVAPDLRLTGTVGRAFVTPDAFNVAGYSEVRTSAGRITITTGNPNIRNENSVSYDAGLHYSRPTSGFSAGVTYFHTNVTDRIARIITQVNERQTNGDIIVARATYVNAADSQISGIESEAAYDFGALAAYRYSLKLFANATNMIRYSETVVGTDGAVTERDIMNVANMNLNAGLDYDSFKGFRARLLGRYVGHRKDTDFTDAANPEIEYPVYLVLDASASYTLAKQHTLTLQVTNLTDENYYEKRGYNLPGRSFFVRYTFSF</sequence>
<keyword evidence="5" id="KW-0732">Signal</keyword>
<dbReference type="Pfam" id="PF07715">
    <property type="entry name" value="Plug"/>
    <property type="match status" value="1"/>
</dbReference>
<dbReference type="PANTHER" id="PTHR30069:SF29">
    <property type="entry name" value="HEMOGLOBIN AND HEMOGLOBIN-HAPTOGLOBIN-BINDING PROTEIN 1-RELATED"/>
    <property type="match status" value="1"/>
</dbReference>
<comment type="similarity">
    <text evidence="10 11">Belongs to the TonB-dependent receptor family.</text>
</comment>
<feature type="domain" description="TonB-dependent receptor plug" evidence="13">
    <location>
        <begin position="35"/>
        <end position="137"/>
    </location>
</feature>
<dbReference type="Gene3D" id="2.40.170.20">
    <property type="entry name" value="TonB-dependent receptor, beta-barrel domain"/>
    <property type="match status" value="1"/>
</dbReference>
<keyword evidence="9 10" id="KW-0998">Cell outer membrane</keyword>
<dbReference type="CDD" id="cd01347">
    <property type="entry name" value="ligand_gated_channel"/>
    <property type="match status" value="1"/>
</dbReference>
<feature type="domain" description="TonB-dependent receptor-like beta-barrel" evidence="12">
    <location>
        <begin position="199"/>
        <end position="682"/>
    </location>
</feature>
<evidence type="ECO:0000259" key="12">
    <source>
        <dbReference type="Pfam" id="PF00593"/>
    </source>
</evidence>
<comment type="subcellular location">
    <subcellularLocation>
        <location evidence="1 10">Cell outer membrane</location>
        <topology evidence="1 10">Multi-pass membrane protein</topology>
    </subcellularLocation>
</comment>
<evidence type="ECO:0000256" key="1">
    <source>
        <dbReference type="ARBA" id="ARBA00004571"/>
    </source>
</evidence>
<evidence type="ECO:0000259" key="13">
    <source>
        <dbReference type="Pfam" id="PF07715"/>
    </source>
</evidence>
<evidence type="ECO:0000313" key="14">
    <source>
        <dbReference type="EMBL" id="PRY35882.1"/>
    </source>
</evidence>
<keyword evidence="8" id="KW-0675">Receptor</keyword>
<dbReference type="Gene3D" id="2.170.130.10">
    <property type="entry name" value="TonB-dependent receptor, plug domain"/>
    <property type="match status" value="1"/>
</dbReference>
<proteinExistence type="inferred from homology"/>
<evidence type="ECO:0000256" key="3">
    <source>
        <dbReference type="ARBA" id="ARBA00022452"/>
    </source>
</evidence>
<dbReference type="PROSITE" id="PS52016">
    <property type="entry name" value="TONB_DEPENDENT_REC_3"/>
    <property type="match status" value="1"/>
</dbReference>
<evidence type="ECO:0000256" key="6">
    <source>
        <dbReference type="ARBA" id="ARBA00023077"/>
    </source>
</evidence>
<dbReference type="InterPro" id="IPR037066">
    <property type="entry name" value="Plug_dom_sf"/>
</dbReference>